<feature type="region of interest" description="Disordered" evidence="2">
    <location>
        <begin position="116"/>
        <end position="151"/>
    </location>
</feature>
<comment type="caution">
    <text evidence="4">The sequence shown here is derived from an EMBL/GenBank/DDBJ whole genome shotgun (WGS) entry which is preliminary data.</text>
</comment>
<name>A0A328CW04_9ASTE</name>
<dbReference type="GO" id="GO:0009626">
    <property type="term" value="P:plant-type hypersensitive response"/>
    <property type="evidence" value="ECO:0007669"/>
    <property type="project" value="UniProtKB-KW"/>
</dbReference>
<dbReference type="GO" id="GO:0046872">
    <property type="term" value="F:metal ion binding"/>
    <property type="evidence" value="ECO:0007669"/>
    <property type="project" value="InterPro"/>
</dbReference>
<keyword evidence="5" id="KW-1185">Reference proteome</keyword>
<accession>A0A328CW04</accession>
<feature type="domain" description="HMA" evidence="3">
    <location>
        <begin position="51"/>
        <end position="114"/>
    </location>
</feature>
<dbReference type="PANTHER" id="PTHR46413">
    <property type="entry name" value="HEAVY METAL-ASSOCIATED ISOPRENYLATED PLANT PROTEIN 6"/>
    <property type="match status" value="1"/>
</dbReference>
<comment type="subcellular location">
    <subcellularLocation>
        <location evidence="1">Membrane</location>
        <topology evidence="1">Peripheral membrane protein</topology>
    </subcellularLocation>
</comment>
<dbReference type="GO" id="GO:0016020">
    <property type="term" value="C:membrane"/>
    <property type="evidence" value="ECO:0007669"/>
    <property type="project" value="UniProtKB-SubCell"/>
</dbReference>
<dbReference type="SUPFAM" id="SSF55008">
    <property type="entry name" value="HMA, heavy metal-associated domain"/>
    <property type="match status" value="1"/>
</dbReference>
<dbReference type="PANTHER" id="PTHR46413:SF1">
    <property type="entry name" value="HEAVY METAL-ASSOCIATED ISOPRENYLATED PLANT PROTEIN 6"/>
    <property type="match status" value="1"/>
</dbReference>
<evidence type="ECO:0000259" key="3">
    <source>
        <dbReference type="PROSITE" id="PS50846"/>
    </source>
</evidence>
<feature type="region of interest" description="Disordered" evidence="2">
    <location>
        <begin position="1"/>
        <end position="42"/>
    </location>
</feature>
<evidence type="ECO:0000313" key="5">
    <source>
        <dbReference type="Proteomes" id="UP000249390"/>
    </source>
</evidence>
<dbReference type="Gene3D" id="3.30.70.100">
    <property type="match status" value="1"/>
</dbReference>
<evidence type="ECO:0000256" key="2">
    <source>
        <dbReference type="SAM" id="MobiDB-lite"/>
    </source>
</evidence>
<dbReference type="Proteomes" id="UP000249390">
    <property type="component" value="Unassembled WGS sequence"/>
</dbReference>
<proteinExistence type="predicted"/>
<feature type="compositionally biased region" description="Basic and acidic residues" evidence="2">
    <location>
        <begin position="9"/>
        <end position="22"/>
    </location>
</feature>
<evidence type="ECO:0000256" key="1">
    <source>
        <dbReference type="ARBA" id="ARBA00004170"/>
    </source>
</evidence>
<dbReference type="AlphaFoldDB" id="A0A328CW04"/>
<evidence type="ECO:0000313" key="4">
    <source>
        <dbReference type="EMBL" id="RAL37495.1"/>
    </source>
</evidence>
<dbReference type="PROSITE" id="PS50846">
    <property type="entry name" value="HMA_2"/>
    <property type="match status" value="1"/>
</dbReference>
<protein>
    <recommendedName>
        <fullName evidence="3">HMA domain-containing protein</fullName>
    </recommendedName>
</protein>
<sequence length="191" mass="20484">MGKKKKNNSPREEEPSGEEKKNGGGVDGGGGGKGGADLSGNGKDKAEMRVAATTVLKMNLHCDGCLHKIYKIVRRTRGFMEMKVDRDKDHLTVTGVIDEKALAEALRRQMKRNVEIVPPKKEKGGGEKKENGGGEKGGGEKGTAAEGDKATSHNCSYTTICACGRGYQIHCNYPFAPTLFSDEEANACHVM</sequence>
<dbReference type="InterPro" id="IPR044594">
    <property type="entry name" value="HIPP01/3/5/6"/>
</dbReference>
<feature type="compositionally biased region" description="Gly residues" evidence="2">
    <location>
        <begin position="23"/>
        <end position="37"/>
    </location>
</feature>
<feature type="compositionally biased region" description="Basic and acidic residues" evidence="2">
    <location>
        <begin position="116"/>
        <end position="139"/>
    </location>
</feature>
<gene>
    <name evidence="4" type="ORF">DM860_000189</name>
</gene>
<dbReference type="InterPro" id="IPR036163">
    <property type="entry name" value="HMA_dom_sf"/>
</dbReference>
<organism evidence="4 5">
    <name type="scientific">Cuscuta australis</name>
    <dbReference type="NCBI Taxonomy" id="267555"/>
    <lineage>
        <taxon>Eukaryota</taxon>
        <taxon>Viridiplantae</taxon>
        <taxon>Streptophyta</taxon>
        <taxon>Embryophyta</taxon>
        <taxon>Tracheophyta</taxon>
        <taxon>Spermatophyta</taxon>
        <taxon>Magnoliopsida</taxon>
        <taxon>eudicotyledons</taxon>
        <taxon>Gunneridae</taxon>
        <taxon>Pentapetalae</taxon>
        <taxon>asterids</taxon>
        <taxon>lamiids</taxon>
        <taxon>Solanales</taxon>
        <taxon>Convolvulaceae</taxon>
        <taxon>Cuscuteae</taxon>
        <taxon>Cuscuta</taxon>
        <taxon>Cuscuta subgen. Grammica</taxon>
        <taxon>Cuscuta sect. Cleistogrammica</taxon>
    </lineage>
</organism>
<dbReference type="Pfam" id="PF00403">
    <property type="entry name" value="HMA"/>
    <property type="match status" value="1"/>
</dbReference>
<dbReference type="EMBL" id="NQVE01000215">
    <property type="protein sequence ID" value="RAL37495.1"/>
    <property type="molecule type" value="Genomic_DNA"/>
</dbReference>
<reference evidence="4 5" key="1">
    <citation type="submission" date="2018-06" db="EMBL/GenBank/DDBJ databases">
        <title>The Genome of Cuscuta australis (Dodder) Provides Insight into the Evolution of Plant Parasitism.</title>
        <authorList>
            <person name="Liu H."/>
        </authorList>
    </citation>
    <scope>NUCLEOTIDE SEQUENCE [LARGE SCALE GENOMIC DNA]</scope>
    <source>
        <strain evidence="5">cv. Yunnan</strain>
        <tissue evidence="4">Vines</tissue>
    </source>
</reference>
<dbReference type="InterPro" id="IPR006121">
    <property type="entry name" value="HMA_dom"/>
</dbReference>